<dbReference type="InterPro" id="IPR039374">
    <property type="entry name" value="SIP_fam"/>
</dbReference>
<evidence type="ECO:0000313" key="3">
    <source>
        <dbReference type="EMBL" id="MET3599751.1"/>
    </source>
</evidence>
<dbReference type="Proteomes" id="UP001549164">
    <property type="component" value="Unassembled WGS sequence"/>
</dbReference>
<reference evidence="3 4" key="1">
    <citation type="submission" date="2024-06" db="EMBL/GenBank/DDBJ databases">
        <title>Genomic Encyclopedia of Type Strains, Phase IV (KMG-IV): sequencing the most valuable type-strain genomes for metagenomic binning, comparative biology and taxonomic classification.</title>
        <authorList>
            <person name="Goeker M."/>
        </authorList>
    </citation>
    <scope>NUCLEOTIDE SEQUENCE [LARGE SCALE GENOMIC DNA]</scope>
    <source>
        <strain evidence="3 4">DSM 28102</strain>
    </source>
</reference>
<dbReference type="Pfam" id="PF08021">
    <property type="entry name" value="FAD_binding_9"/>
    <property type="match status" value="1"/>
</dbReference>
<evidence type="ECO:0000259" key="2">
    <source>
        <dbReference type="PROSITE" id="PS51384"/>
    </source>
</evidence>
<name>A0ABV2IA15_9HYPH</name>
<dbReference type="InterPro" id="IPR017938">
    <property type="entry name" value="Riboflavin_synthase-like_b-brl"/>
</dbReference>
<dbReference type="InterPro" id="IPR007037">
    <property type="entry name" value="SIP_rossman_dom"/>
</dbReference>
<dbReference type="InterPro" id="IPR013113">
    <property type="entry name" value="SIP_FAD-bd"/>
</dbReference>
<dbReference type="Pfam" id="PF04954">
    <property type="entry name" value="SIP"/>
    <property type="match status" value="1"/>
</dbReference>
<comment type="similarity">
    <text evidence="1">Belongs to the SIP oxidoreductase family.</text>
</comment>
<feature type="domain" description="FAD-binding FR-type" evidence="2">
    <location>
        <begin position="106"/>
        <end position="232"/>
    </location>
</feature>
<dbReference type="PROSITE" id="PS51384">
    <property type="entry name" value="FAD_FR"/>
    <property type="match status" value="1"/>
</dbReference>
<dbReference type="SUPFAM" id="SSF63380">
    <property type="entry name" value="Riboflavin synthase domain-like"/>
    <property type="match status" value="1"/>
</dbReference>
<evidence type="ECO:0000256" key="1">
    <source>
        <dbReference type="ARBA" id="ARBA00035644"/>
    </source>
</evidence>
<comment type="caution">
    <text evidence="3">The sequence shown here is derived from an EMBL/GenBank/DDBJ whole genome shotgun (WGS) entry which is preliminary data.</text>
</comment>
<dbReference type="InterPro" id="IPR017927">
    <property type="entry name" value="FAD-bd_FR_type"/>
</dbReference>
<gene>
    <name evidence="3" type="ORF">ABID12_001690</name>
</gene>
<accession>A0ABV2IA15</accession>
<dbReference type="CDD" id="cd06193">
    <property type="entry name" value="siderophore_interacting"/>
    <property type="match status" value="1"/>
</dbReference>
<dbReference type="Pfam" id="PF09981">
    <property type="entry name" value="DUF2218"/>
    <property type="match status" value="1"/>
</dbReference>
<proteinExistence type="inferred from homology"/>
<dbReference type="Gene3D" id="3.40.50.80">
    <property type="entry name" value="Nucleotide-binding domain of ferredoxin-NADP reductase (FNR) module"/>
    <property type="match status" value="1"/>
</dbReference>
<dbReference type="EMBL" id="JBEPLY010000004">
    <property type="protein sequence ID" value="MET3599751.1"/>
    <property type="molecule type" value="Genomic_DNA"/>
</dbReference>
<dbReference type="PANTHER" id="PTHR30157">
    <property type="entry name" value="FERRIC REDUCTASE, NADPH-DEPENDENT"/>
    <property type="match status" value="1"/>
</dbReference>
<dbReference type="InterPro" id="IPR039261">
    <property type="entry name" value="FNR_nucleotide-bd"/>
</dbReference>
<keyword evidence="4" id="KW-1185">Reference proteome</keyword>
<dbReference type="PANTHER" id="PTHR30157:SF0">
    <property type="entry name" value="NADPH-DEPENDENT FERRIC-CHELATE REDUCTASE"/>
    <property type="match status" value="1"/>
</dbReference>
<evidence type="ECO:0000313" key="4">
    <source>
        <dbReference type="Proteomes" id="UP001549164"/>
    </source>
</evidence>
<organism evidence="3 4">
    <name type="scientific">Martelella mangrovi</name>
    <dbReference type="NCBI Taxonomy" id="1397477"/>
    <lineage>
        <taxon>Bacteria</taxon>
        <taxon>Pseudomonadati</taxon>
        <taxon>Pseudomonadota</taxon>
        <taxon>Alphaproteobacteria</taxon>
        <taxon>Hyphomicrobiales</taxon>
        <taxon>Aurantimonadaceae</taxon>
        <taxon>Martelella</taxon>
    </lineage>
</organism>
<dbReference type="Gene3D" id="2.40.30.10">
    <property type="entry name" value="Translation factors"/>
    <property type="match status" value="1"/>
</dbReference>
<protein>
    <submittedName>
        <fullName evidence="3">NADPH-dependent ferric siderophore reductase</fullName>
    </submittedName>
</protein>
<sequence>MTEPRNFTLSGIAVPKDAGAMLSMVAEHFAEHADVVRQGDRVVLDSDIGQARIDREGDRLHILLSASGKEALQLSRTMLAEHMFYFAGTDTLVLDWADPPPPETPANLYEVTVVSTETVTPHMLRVTFACDDVSPFIGGNMHVRMLVPPQGREPVWPVVGDDGRFVWPDGEDALLVRVYTIRSFDVERGELSVDFLQHPAPGIKTPGADFARDARPGDRIAFLGPGGGAVPEADTIFLAGDEAALPAIARIAEEVPAGTRLSAIIEVEDETEEQPIESAGHLDLRWLHRAHYDDGATGVLADEAQKAIATLDENTFVWVACEKSDVRAVRKLLKERKHDRKRMYVAWYWERGAAAAG</sequence>
<dbReference type="Gene3D" id="3.30.310.50">
    <property type="entry name" value="Alpha-D-phosphohexomutase, C-terminal domain"/>
    <property type="match status" value="1"/>
</dbReference>
<dbReference type="InterPro" id="IPR014543">
    <property type="entry name" value="UCP028291"/>
</dbReference>